<sequence>MSFWTKSWSGTFGWMTPHSLATGWHTANSAQLTGMMLTWINATSERPRLRLSSFVVGRSPSTRFSSSLSAPSVSCILPSRSL</sequence>
<evidence type="ECO:0000313" key="1">
    <source>
        <dbReference type="EMBL" id="KDQ09194.1"/>
    </source>
</evidence>
<accession>A0A067M0V0</accession>
<gene>
    <name evidence="1" type="ORF">BOTBODRAFT_534038</name>
</gene>
<proteinExistence type="predicted"/>
<organism evidence="1 2">
    <name type="scientific">Botryobasidium botryosum (strain FD-172 SS1)</name>
    <dbReference type="NCBI Taxonomy" id="930990"/>
    <lineage>
        <taxon>Eukaryota</taxon>
        <taxon>Fungi</taxon>
        <taxon>Dikarya</taxon>
        <taxon>Basidiomycota</taxon>
        <taxon>Agaricomycotina</taxon>
        <taxon>Agaricomycetes</taxon>
        <taxon>Cantharellales</taxon>
        <taxon>Botryobasidiaceae</taxon>
        <taxon>Botryobasidium</taxon>
    </lineage>
</organism>
<keyword evidence="2" id="KW-1185">Reference proteome</keyword>
<dbReference type="EMBL" id="KL198081">
    <property type="protein sequence ID" value="KDQ09194.1"/>
    <property type="molecule type" value="Genomic_DNA"/>
</dbReference>
<dbReference type="Proteomes" id="UP000027195">
    <property type="component" value="Unassembled WGS sequence"/>
</dbReference>
<dbReference type="HOGENOM" id="CLU_2557999_0_0_1"/>
<reference evidence="2" key="1">
    <citation type="journal article" date="2014" name="Proc. Natl. Acad. Sci. U.S.A.">
        <title>Extensive sampling of basidiomycete genomes demonstrates inadequacy of the white-rot/brown-rot paradigm for wood decay fungi.</title>
        <authorList>
            <person name="Riley R."/>
            <person name="Salamov A.A."/>
            <person name="Brown D.W."/>
            <person name="Nagy L.G."/>
            <person name="Floudas D."/>
            <person name="Held B.W."/>
            <person name="Levasseur A."/>
            <person name="Lombard V."/>
            <person name="Morin E."/>
            <person name="Otillar R."/>
            <person name="Lindquist E.A."/>
            <person name="Sun H."/>
            <person name="LaButti K.M."/>
            <person name="Schmutz J."/>
            <person name="Jabbour D."/>
            <person name="Luo H."/>
            <person name="Baker S.E."/>
            <person name="Pisabarro A.G."/>
            <person name="Walton J.D."/>
            <person name="Blanchette R.A."/>
            <person name="Henrissat B."/>
            <person name="Martin F."/>
            <person name="Cullen D."/>
            <person name="Hibbett D.S."/>
            <person name="Grigoriev I.V."/>
        </authorList>
    </citation>
    <scope>NUCLEOTIDE SEQUENCE [LARGE SCALE GENOMIC DNA]</scope>
    <source>
        <strain evidence="2">FD-172 SS1</strain>
    </source>
</reference>
<dbReference type="InParanoid" id="A0A067M0V0"/>
<evidence type="ECO:0000313" key="2">
    <source>
        <dbReference type="Proteomes" id="UP000027195"/>
    </source>
</evidence>
<dbReference type="AlphaFoldDB" id="A0A067M0V0"/>
<protein>
    <submittedName>
        <fullName evidence="1">Uncharacterized protein</fullName>
    </submittedName>
</protein>
<name>A0A067M0V0_BOTB1</name>